<organism evidence="2 3">
    <name type="scientific">Myodes glareolus</name>
    <name type="common">Bank vole</name>
    <name type="synonym">Clethrionomys glareolus</name>
    <dbReference type="NCBI Taxonomy" id="447135"/>
    <lineage>
        <taxon>Eukaryota</taxon>
        <taxon>Metazoa</taxon>
        <taxon>Chordata</taxon>
        <taxon>Craniata</taxon>
        <taxon>Vertebrata</taxon>
        <taxon>Euteleostomi</taxon>
        <taxon>Mammalia</taxon>
        <taxon>Eutheria</taxon>
        <taxon>Euarchontoglires</taxon>
        <taxon>Glires</taxon>
        <taxon>Rodentia</taxon>
        <taxon>Myomorpha</taxon>
        <taxon>Muroidea</taxon>
        <taxon>Cricetidae</taxon>
        <taxon>Arvicolinae</taxon>
        <taxon>Myodes</taxon>
    </lineage>
</organism>
<accession>A0AAW0IJT6</accession>
<feature type="compositionally biased region" description="Basic and acidic residues" evidence="1">
    <location>
        <begin position="832"/>
        <end position="851"/>
    </location>
</feature>
<evidence type="ECO:0000256" key="1">
    <source>
        <dbReference type="SAM" id="MobiDB-lite"/>
    </source>
</evidence>
<evidence type="ECO:0000313" key="3">
    <source>
        <dbReference type="Proteomes" id="UP001488838"/>
    </source>
</evidence>
<feature type="region of interest" description="Disordered" evidence="1">
    <location>
        <begin position="1"/>
        <end position="29"/>
    </location>
</feature>
<sequence>MESPREPNSKIPDYKTLDEGNENKQREDDTFEIKIGHNLLGSSDVQWSQKGYVTKSRGLLVSYLGKLEDRRPDINTRGCIRGEGVRSRSPPPPCGGPGRTRVRLRGPQNTGAAPSRVHSFLTGRLSRAWVGAVSAQKERCNRTQRVEEAPGSPSGHPDLKNLFLLRVTPLERGTANTLLAPSSQSPSYNNSKDKKRHCWKGLHVEVKPSFTAPSTLRLRDHRVPLHLQRIGSFGTMHTNPNRSTEVWLAQKTGIIKWDRCCGPKIIKGSKSLLPEFHLETGFVASYGKFVAAAAPGVALRMSLPDTPAEGDPFPYLPELQLSVEGFSDGDDPAKIARRKTGIKIPLGAVVKIKYTCVDYRASLKLAASSSLQILLCEAPLLGTPSFQLPTFACMATSSNSSIKFPGWHNRRLGAPLLDANGPNQKMEQLEGHIVVTSMKSSQQNLTISYTQFVGHALNGSKQGDVQKQRCAPPTLLYEIPSNTDVISAGVDTVTTIGWEDIKESSSCTGAFDDTFPLWDHPLFYWMAVNDRSFVFYSPSLKYDDLNFSQDREQVSQEVKPSSSSPAVIDEELSSTSSSLYGKQKIIFIYRKINHDDFQMQFSPNRNQGSLEKELVASRLDKKSMITQVILSHQESGSVESHEGAVQPAGKLQGQQVDAVASGGSKLFCSLDHHILLLLVLKALLNCYLPPRRRHKLRQLGQMSCSGGGRVVVLVVEEAWVGDAVVEEVWDGALVVSCPVSPEQSHDLVKPTESPTINPTATTTPQMTATCLPRMQYLLDGSPSAKFIFLPKSEVTHERMLNLTNSHQLALLFNRKESPVPQVPTDHSGMNPETKEWDGDSRREADLKEEFG</sequence>
<name>A0AAW0IJT6_MYOGA</name>
<feature type="region of interest" description="Disordered" evidence="1">
    <location>
        <begin position="817"/>
        <end position="851"/>
    </location>
</feature>
<feature type="region of interest" description="Disordered" evidence="1">
    <location>
        <begin position="744"/>
        <end position="764"/>
    </location>
</feature>
<feature type="compositionally biased region" description="Low complexity" evidence="1">
    <location>
        <begin position="751"/>
        <end position="764"/>
    </location>
</feature>
<comment type="caution">
    <text evidence="2">The sequence shown here is derived from an EMBL/GenBank/DDBJ whole genome shotgun (WGS) entry which is preliminary data.</text>
</comment>
<proteinExistence type="predicted"/>
<protein>
    <submittedName>
        <fullName evidence="2">Uncharacterized protein</fullName>
    </submittedName>
</protein>
<keyword evidence="3" id="KW-1185">Reference proteome</keyword>
<feature type="region of interest" description="Disordered" evidence="1">
    <location>
        <begin position="78"/>
        <end position="116"/>
    </location>
</feature>
<dbReference type="Proteomes" id="UP001488838">
    <property type="component" value="Unassembled WGS sequence"/>
</dbReference>
<dbReference type="AlphaFoldDB" id="A0AAW0IJT6"/>
<evidence type="ECO:0000313" key="2">
    <source>
        <dbReference type="EMBL" id="KAK7814554.1"/>
    </source>
</evidence>
<gene>
    <name evidence="2" type="ORF">U0070_005857</name>
</gene>
<reference evidence="2 3" key="1">
    <citation type="journal article" date="2023" name="bioRxiv">
        <title>Conserved and derived expression patterns and positive selection on dental genes reveal complex evolutionary context of ever-growing rodent molars.</title>
        <authorList>
            <person name="Calamari Z.T."/>
            <person name="Song A."/>
            <person name="Cohen E."/>
            <person name="Akter M."/>
            <person name="Roy R.D."/>
            <person name="Hallikas O."/>
            <person name="Christensen M.M."/>
            <person name="Li P."/>
            <person name="Marangoni P."/>
            <person name="Jernvall J."/>
            <person name="Klein O.D."/>
        </authorList>
    </citation>
    <scope>NUCLEOTIDE SEQUENCE [LARGE SCALE GENOMIC DNA]</scope>
    <source>
        <strain evidence="2">V071</strain>
    </source>
</reference>
<dbReference type="EMBL" id="JBBHLL010000122">
    <property type="protein sequence ID" value="KAK7814554.1"/>
    <property type="molecule type" value="Genomic_DNA"/>
</dbReference>